<organism evidence="2 3">
    <name type="scientific">Adineta ricciae</name>
    <name type="common">Rotifer</name>
    <dbReference type="NCBI Taxonomy" id="249248"/>
    <lineage>
        <taxon>Eukaryota</taxon>
        <taxon>Metazoa</taxon>
        <taxon>Spiralia</taxon>
        <taxon>Gnathifera</taxon>
        <taxon>Rotifera</taxon>
        <taxon>Eurotatoria</taxon>
        <taxon>Bdelloidea</taxon>
        <taxon>Adinetida</taxon>
        <taxon>Adinetidae</taxon>
        <taxon>Adineta</taxon>
    </lineage>
</organism>
<keyword evidence="1" id="KW-0472">Membrane</keyword>
<evidence type="ECO:0000313" key="3">
    <source>
        <dbReference type="Proteomes" id="UP000663852"/>
    </source>
</evidence>
<comment type="caution">
    <text evidence="2">The sequence shown here is derived from an EMBL/GenBank/DDBJ whole genome shotgun (WGS) entry which is preliminary data.</text>
</comment>
<dbReference type="AlphaFoldDB" id="A0A815MRX7"/>
<evidence type="ECO:0000313" key="2">
    <source>
        <dbReference type="EMBL" id="CAF1419951.1"/>
    </source>
</evidence>
<name>A0A815MRX7_ADIRI</name>
<proteinExistence type="predicted"/>
<sequence>MHTAYIYTLIYCQTIMLGSFVPLNTVTIHERFRCCRSNRFDSDFPVELFGIIHPAEFDQSISTINYARKSTFHEKILLFLFTIVPIVGAISFVTPGLVLIAFASRPVWITLLAIGGVLFILIFPGIFVGNWVSRRRFRRLKHAVEVESLRYLGKRPIPTRWRLNSHSFRTYSSQGGSRVQTIYFIQIDIGQRINAQSRGDAIQSQRNLPEPTAYIGQKPRILLSA</sequence>
<dbReference type="Proteomes" id="UP000663852">
    <property type="component" value="Unassembled WGS sequence"/>
</dbReference>
<accession>A0A815MRX7</accession>
<feature type="transmembrane region" description="Helical" evidence="1">
    <location>
        <begin position="76"/>
        <end position="102"/>
    </location>
</feature>
<reference evidence="2" key="1">
    <citation type="submission" date="2021-02" db="EMBL/GenBank/DDBJ databases">
        <authorList>
            <person name="Nowell W R."/>
        </authorList>
    </citation>
    <scope>NUCLEOTIDE SEQUENCE</scope>
</reference>
<keyword evidence="1" id="KW-0812">Transmembrane</keyword>
<protein>
    <submittedName>
        <fullName evidence="2">Uncharacterized protein</fullName>
    </submittedName>
</protein>
<keyword evidence="1" id="KW-1133">Transmembrane helix</keyword>
<feature type="transmembrane region" description="Helical" evidence="1">
    <location>
        <begin position="6"/>
        <end position="26"/>
    </location>
</feature>
<evidence type="ECO:0000256" key="1">
    <source>
        <dbReference type="SAM" id="Phobius"/>
    </source>
</evidence>
<dbReference type="OrthoDB" id="10020587at2759"/>
<gene>
    <name evidence="2" type="ORF">EDS130_LOCUS37393</name>
</gene>
<dbReference type="EMBL" id="CAJNOJ010000368">
    <property type="protein sequence ID" value="CAF1419951.1"/>
    <property type="molecule type" value="Genomic_DNA"/>
</dbReference>
<feature type="transmembrane region" description="Helical" evidence="1">
    <location>
        <begin position="108"/>
        <end position="132"/>
    </location>
</feature>